<sequence length="93" mass="10329">MTKDMKNLLPYSANGFKVLNKYGDLVVETLSKKQAEFLATVTNAHYPMLDALEKIKRQSSKRVAAGRKNEVDYFNIAVAAIAQAKVEEADNHG</sequence>
<gene>
    <name evidence="1" type="ORF">LCGC14_1025160</name>
</gene>
<dbReference type="AlphaFoldDB" id="A0A0F9QE95"/>
<name>A0A0F9QE95_9ZZZZ</name>
<accession>A0A0F9QE95</accession>
<dbReference type="EMBL" id="LAZR01004121">
    <property type="protein sequence ID" value="KKN11566.1"/>
    <property type="molecule type" value="Genomic_DNA"/>
</dbReference>
<organism evidence="1">
    <name type="scientific">marine sediment metagenome</name>
    <dbReference type="NCBI Taxonomy" id="412755"/>
    <lineage>
        <taxon>unclassified sequences</taxon>
        <taxon>metagenomes</taxon>
        <taxon>ecological metagenomes</taxon>
    </lineage>
</organism>
<reference evidence="1" key="1">
    <citation type="journal article" date="2015" name="Nature">
        <title>Complex archaea that bridge the gap between prokaryotes and eukaryotes.</title>
        <authorList>
            <person name="Spang A."/>
            <person name="Saw J.H."/>
            <person name="Jorgensen S.L."/>
            <person name="Zaremba-Niedzwiedzka K."/>
            <person name="Martijn J."/>
            <person name="Lind A.E."/>
            <person name="van Eijk R."/>
            <person name="Schleper C."/>
            <person name="Guy L."/>
            <person name="Ettema T.J."/>
        </authorList>
    </citation>
    <scope>NUCLEOTIDE SEQUENCE</scope>
</reference>
<evidence type="ECO:0000313" key="1">
    <source>
        <dbReference type="EMBL" id="KKN11566.1"/>
    </source>
</evidence>
<comment type="caution">
    <text evidence="1">The sequence shown here is derived from an EMBL/GenBank/DDBJ whole genome shotgun (WGS) entry which is preliminary data.</text>
</comment>
<proteinExistence type="predicted"/>
<protein>
    <submittedName>
        <fullName evidence="1">Uncharacterized protein</fullName>
    </submittedName>
</protein>